<proteinExistence type="predicted"/>
<gene>
    <name evidence="2" type="ORF">OJAV_G00185390</name>
</gene>
<dbReference type="EMBL" id="CM012454">
    <property type="protein sequence ID" value="RVE60912.1"/>
    <property type="molecule type" value="Genomic_DNA"/>
</dbReference>
<reference evidence="2 3" key="1">
    <citation type="submission" date="2018-11" db="EMBL/GenBank/DDBJ databases">
        <authorList>
            <person name="Lopez-Roques C."/>
            <person name="Donnadieu C."/>
            <person name="Bouchez O."/>
            <person name="Klopp C."/>
            <person name="Cabau C."/>
            <person name="Zahm M."/>
        </authorList>
    </citation>
    <scope>NUCLEOTIDE SEQUENCE [LARGE SCALE GENOMIC DNA]</scope>
    <source>
        <strain evidence="2">RS831</strain>
        <tissue evidence="2">Whole body</tissue>
    </source>
</reference>
<sequence>MAAGLSEGRTDEGARGGGGRARGRRRWTAAVSTRTHAAVRRAEQRGSGGSRSGPPSDPHLLPPTSPPLLHSLRPVRPFESRPAGSVGA</sequence>
<evidence type="ECO:0000313" key="2">
    <source>
        <dbReference type="EMBL" id="RVE60912.1"/>
    </source>
</evidence>
<evidence type="ECO:0000256" key="1">
    <source>
        <dbReference type="SAM" id="MobiDB-lite"/>
    </source>
</evidence>
<name>A0A437CDL6_ORYJA</name>
<dbReference type="Proteomes" id="UP000283210">
    <property type="component" value="Chromosome 18"/>
</dbReference>
<keyword evidence="3" id="KW-1185">Reference proteome</keyword>
<accession>A0A437CDL6</accession>
<evidence type="ECO:0000313" key="3">
    <source>
        <dbReference type="Proteomes" id="UP000283210"/>
    </source>
</evidence>
<feature type="region of interest" description="Disordered" evidence="1">
    <location>
        <begin position="1"/>
        <end position="88"/>
    </location>
</feature>
<feature type="compositionally biased region" description="Pro residues" evidence="1">
    <location>
        <begin position="55"/>
        <end position="66"/>
    </location>
</feature>
<protein>
    <submittedName>
        <fullName evidence="2">Uncharacterized protein</fullName>
    </submittedName>
</protein>
<dbReference type="AlphaFoldDB" id="A0A437CDL6"/>
<organism evidence="2 3">
    <name type="scientific">Oryzias javanicus</name>
    <name type="common">Javanese ricefish</name>
    <name type="synonym">Aplocheilus javanicus</name>
    <dbReference type="NCBI Taxonomy" id="123683"/>
    <lineage>
        <taxon>Eukaryota</taxon>
        <taxon>Metazoa</taxon>
        <taxon>Chordata</taxon>
        <taxon>Craniata</taxon>
        <taxon>Vertebrata</taxon>
        <taxon>Euteleostomi</taxon>
        <taxon>Actinopterygii</taxon>
        <taxon>Neopterygii</taxon>
        <taxon>Teleostei</taxon>
        <taxon>Neoteleostei</taxon>
        <taxon>Acanthomorphata</taxon>
        <taxon>Ovalentaria</taxon>
        <taxon>Atherinomorphae</taxon>
        <taxon>Beloniformes</taxon>
        <taxon>Adrianichthyidae</taxon>
        <taxon>Oryziinae</taxon>
        <taxon>Oryzias</taxon>
    </lineage>
</organism>
<reference evidence="2 3" key="2">
    <citation type="submission" date="2019-01" db="EMBL/GenBank/DDBJ databases">
        <title>A chromosome length genome reference of the Java medaka (oryzias javanicus).</title>
        <authorList>
            <person name="Herpin A."/>
            <person name="Takehana Y."/>
            <person name="Naruse K."/>
            <person name="Ansai S."/>
            <person name="Kawaguchi M."/>
        </authorList>
    </citation>
    <scope>NUCLEOTIDE SEQUENCE [LARGE SCALE GENOMIC DNA]</scope>
    <source>
        <strain evidence="2">RS831</strain>
        <tissue evidence="2">Whole body</tissue>
    </source>
</reference>